<feature type="domain" description="Retrovirus-related Pol polyprotein from transposon TNT 1-94-like beta-barrel" evidence="2">
    <location>
        <begin position="183"/>
        <end position="257"/>
    </location>
</feature>
<feature type="region of interest" description="Disordered" evidence="1">
    <location>
        <begin position="83"/>
        <end position="131"/>
    </location>
</feature>
<evidence type="ECO:0000256" key="1">
    <source>
        <dbReference type="SAM" id="MobiDB-lite"/>
    </source>
</evidence>
<proteinExistence type="predicted"/>
<dbReference type="Pfam" id="PF22936">
    <property type="entry name" value="Pol_BBD"/>
    <property type="match status" value="1"/>
</dbReference>
<protein>
    <recommendedName>
        <fullName evidence="2">Retrovirus-related Pol polyprotein from transposon TNT 1-94-like beta-barrel domain-containing protein</fullName>
    </recommendedName>
</protein>
<organism evidence="3 4">
    <name type="scientific">Sesamum alatum</name>
    <dbReference type="NCBI Taxonomy" id="300844"/>
    <lineage>
        <taxon>Eukaryota</taxon>
        <taxon>Viridiplantae</taxon>
        <taxon>Streptophyta</taxon>
        <taxon>Embryophyta</taxon>
        <taxon>Tracheophyta</taxon>
        <taxon>Spermatophyta</taxon>
        <taxon>Magnoliopsida</taxon>
        <taxon>eudicotyledons</taxon>
        <taxon>Gunneridae</taxon>
        <taxon>Pentapetalae</taxon>
        <taxon>asterids</taxon>
        <taxon>lamiids</taxon>
        <taxon>Lamiales</taxon>
        <taxon>Pedaliaceae</taxon>
        <taxon>Sesamum</taxon>
    </lineage>
</organism>
<dbReference type="AlphaFoldDB" id="A0AAE1XQC8"/>
<gene>
    <name evidence="3" type="ORF">Salat_2719800</name>
</gene>
<comment type="caution">
    <text evidence="3">The sequence shown here is derived from an EMBL/GenBank/DDBJ whole genome shotgun (WGS) entry which is preliminary data.</text>
</comment>
<dbReference type="InterPro" id="IPR054722">
    <property type="entry name" value="PolX-like_BBD"/>
</dbReference>
<reference evidence="3" key="2">
    <citation type="journal article" date="2024" name="Plant">
        <title>Genomic evolution and insights into agronomic trait innovations of Sesamum species.</title>
        <authorList>
            <person name="Miao H."/>
            <person name="Wang L."/>
            <person name="Qu L."/>
            <person name="Liu H."/>
            <person name="Sun Y."/>
            <person name="Le M."/>
            <person name="Wang Q."/>
            <person name="Wei S."/>
            <person name="Zheng Y."/>
            <person name="Lin W."/>
            <person name="Duan Y."/>
            <person name="Cao H."/>
            <person name="Xiong S."/>
            <person name="Wang X."/>
            <person name="Wei L."/>
            <person name="Li C."/>
            <person name="Ma Q."/>
            <person name="Ju M."/>
            <person name="Zhao R."/>
            <person name="Li G."/>
            <person name="Mu C."/>
            <person name="Tian Q."/>
            <person name="Mei H."/>
            <person name="Zhang T."/>
            <person name="Gao T."/>
            <person name="Zhang H."/>
        </authorList>
    </citation>
    <scope>NUCLEOTIDE SEQUENCE</scope>
    <source>
        <strain evidence="3">3651</strain>
    </source>
</reference>
<keyword evidence="4" id="KW-1185">Reference proteome</keyword>
<accession>A0AAE1XQC8</accession>
<evidence type="ECO:0000259" key="2">
    <source>
        <dbReference type="Pfam" id="PF22936"/>
    </source>
</evidence>
<feature type="compositionally biased region" description="Basic and acidic residues" evidence="1">
    <location>
        <begin position="83"/>
        <end position="93"/>
    </location>
</feature>
<name>A0AAE1XQC8_9LAMI</name>
<evidence type="ECO:0000313" key="3">
    <source>
        <dbReference type="EMBL" id="KAK4416124.1"/>
    </source>
</evidence>
<reference evidence="3" key="1">
    <citation type="submission" date="2020-06" db="EMBL/GenBank/DDBJ databases">
        <authorList>
            <person name="Li T."/>
            <person name="Hu X."/>
            <person name="Zhang T."/>
            <person name="Song X."/>
            <person name="Zhang H."/>
            <person name="Dai N."/>
            <person name="Sheng W."/>
            <person name="Hou X."/>
            <person name="Wei L."/>
        </authorList>
    </citation>
    <scope>NUCLEOTIDE SEQUENCE</scope>
    <source>
        <strain evidence="3">3651</strain>
        <tissue evidence="3">Leaf</tissue>
    </source>
</reference>
<dbReference type="EMBL" id="JACGWO010000011">
    <property type="protein sequence ID" value="KAK4416124.1"/>
    <property type="molecule type" value="Genomic_DNA"/>
</dbReference>
<feature type="compositionally biased region" description="Basic and acidic residues" evidence="1">
    <location>
        <begin position="119"/>
        <end position="131"/>
    </location>
</feature>
<dbReference type="Pfam" id="PF14223">
    <property type="entry name" value="Retrotran_gag_2"/>
    <property type="match status" value="1"/>
</dbReference>
<evidence type="ECO:0000313" key="4">
    <source>
        <dbReference type="Proteomes" id="UP001293254"/>
    </source>
</evidence>
<sequence>MGILLSELLLEELVEKSYNEEGIAADTLKDLKKKDAKALFFIQQAVDDAGFSSRISAATKATEAWDALRNGYEGTTKAKLKFTKETNVGHERSGSNYNREGPSYRGRRGGRGYRGGGRSSDRKQQSNDDGQNDRKFECYYCHKPGYIERFSRKKQYDEKQANFAKDGDETEKLFANVFDSKVWYTDSSNSSHMTANSEFFISLDKSVKTHIKMVDGTICNTKGKGVIKLNSGGGGCIKDVLYVPDLDSNLSSVGQFLRQAPNRDASYANFSKISLMKLFIMPKSCTKVGALLHPLLLLVVDGRTSFFRELFAGLGLPFCRGFLCR</sequence>
<dbReference type="Proteomes" id="UP001293254">
    <property type="component" value="Unassembled WGS sequence"/>
</dbReference>